<feature type="region of interest" description="Disordered" evidence="1">
    <location>
        <begin position="65"/>
        <end position="198"/>
    </location>
</feature>
<name>A0A7S0SZJ1_9CHLO</name>
<feature type="compositionally biased region" description="Basic and acidic residues" evidence="1">
    <location>
        <begin position="87"/>
        <end position="103"/>
    </location>
</feature>
<gene>
    <name evidence="2" type="ORF">MANT1106_LOCUS18966</name>
</gene>
<accession>A0A7S0SZJ1</accession>
<organism evidence="2">
    <name type="scientific">Mantoniella antarctica</name>
    <dbReference type="NCBI Taxonomy" id="81844"/>
    <lineage>
        <taxon>Eukaryota</taxon>
        <taxon>Viridiplantae</taxon>
        <taxon>Chlorophyta</taxon>
        <taxon>Mamiellophyceae</taxon>
        <taxon>Mamiellales</taxon>
        <taxon>Mamiellaceae</taxon>
        <taxon>Mantoniella</taxon>
    </lineage>
</organism>
<evidence type="ECO:0000313" key="2">
    <source>
        <dbReference type="EMBL" id="CAD8719744.1"/>
    </source>
</evidence>
<feature type="compositionally biased region" description="Low complexity" evidence="1">
    <location>
        <begin position="161"/>
        <end position="174"/>
    </location>
</feature>
<protein>
    <submittedName>
        <fullName evidence="2">Uncharacterized protein</fullName>
    </submittedName>
</protein>
<dbReference type="AlphaFoldDB" id="A0A7S0SZJ1"/>
<reference evidence="2" key="1">
    <citation type="submission" date="2021-01" db="EMBL/GenBank/DDBJ databases">
        <authorList>
            <person name="Corre E."/>
            <person name="Pelletier E."/>
            <person name="Niang G."/>
            <person name="Scheremetjew M."/>
            <person name="Finn R."/>
            <person name="Kale V."/>
            <person name="Holt S."/>
            <person name="Cochrane G."/>
            <person name="Meng A."/>
            <person name="Brown T."/>
            <person name="Cohen L."/>
        </authorList>
    </citation>
    <scope>NUCLEOTIDE SEQUENCE</scope>
    <source>
        <strain evidence="2">SL-175</strain>
    </source>
</reference>
<evidence type="ECO:0000256" key="1">
    <source>
        <dbReference type="SAM" id="MobiDB-lite"/>
    </source>
</evidence>
<sequence>MPLLRRPLLASAEDLGLLNFDLSHFHLARQRCLDRLWEATTCRVREATSLPLRTAASTLLLRTTTTPPQERPAMPASEGTYQQCGQPDRRAQAMEHPENDHTRWFPCSSFDDLKKGSTSPPPPPSSAKDTIKYYRGAPPSRSAAVEKEERALIAANKAFHSSPSSSSFPGRSSSLALRLPRDGEYSYYDTPAPRRSLR</sequence>
<proteinExistence type="predicted"/>
<dbReference type="EMBL" id="HBFC01031936">
    <property type="protein sequence ID" value="CAD8719744.1"/>
    <property type="molecule type" value="Transcribed_RNA"/>
</dbReference>